<organism evidence="2 3">
    <name type="scientific">Paenibacillus melissococcoides</name>
    <dbReference type="NCBI Taxonomy" id="2912268"/>
    <lineage>
        <taxon>Bacteria</taxon>
        <taxon>Bacillati</taxon>
        <taxon>Bacillota</taxon>
        <taxon>Bacilli</taxon>
        <taxon>Bacillales</taxon>
        <taxon>Paenibacillaceae</taxon>
        <taxon>Paenibacillus</taxon>
    </lineage>
</organism>
<dbReference type="SUPFAM" id="SSF51306">
    <property type="entry name" value="LexA/Signal peptidase"/>
    <property type="match status" value="1"/>
</dbReference>
<gene>
    <name evidence="2" type="ORF">WJ0W_006623</name>
</gene>
<accession>A0ABM9GBG1</accession>
<dbReference type="InterPro" id="IPR036286">
    <property type="entry name" value="LexA/Signal_pep-like_sf"/>
</dbReference>
<dbReference type="CDD" id="cd06529">
    <property type="entry name" value="S24_LexA-like"/>
    <property type="match status" value="1"/>
</dbReference>
<sequence>MNEMKIGDFIKDARIRNGYKTKKELSEVTGVSPATLTRIENNSQIPTPDTLLKISKQLKDVTYGELMKAANYFEGLKEEHEDYLVNLMNEGEELDAKIIDMLETCFMYINMDNDIHKKLLTMFAPNDILALYENANLDEFINLYRRNDYNLEAKKNIAEELNKIIMSYSPRLKEYYKQCKNVKPIPLIGSICVGDGILANEEIEEFINFPFLNVQQPDYALRVKGDSMINAGIENGDIVFMRKASWAEFNGQIVAAIINSEEGSLKRISWSEGSPKFTLSPENNAYQSVEVSPNELIICGVYAGHFRPSL</sequence>
<comment type="caution">
    <text evidence="2">The sequence shown here is derived from an EMBL/GenBank/DDBJ whole genome shotgun (WGS) entry which is preliminary data.</text>
</comment>
<reference evidence="2" key="1">
    <citation type="submission" date="2022-06" db="EMBL/GenBank/DDBJ databases">
        <authorList>
            <person name="Dietemann V."/>
            <person name="Ory F."/>
            <person name="Dainat B."/>
            <person name="Oberhansli S."/>
        </authorList>
    </citation>
    <scope>NUCLEOTIDE SEQUENCE</scope>
    <source>
        <strain evidence="2">Ena-SAMPLE-TAB-26-04-2022-14:26:32:270-5432</strain>
    </source>
</reference>
<dbReference type="CDD" id="cd00093">
    <property type="entry name" value="HTH_XRE"/>
    <property type="match status" value="1"/>
</dbReference>
<dbReference type="RefSeq" id="WP_213428849.1">
    <property type="nucleotide sequence ID" value="NZ_AP031286.1"/>
</dbReference>
<dbReference type="PANTHER" id="PTHR33516">
    <property type="entry name" value="LEXA REPRESSOR"/>
    <property type="match status" value="1"/>
</dbReference>
<dbReference type="InterPro" id="IPR015927">
    <property type="entry name" value="Peptidase_S24_S26A/B/C"/>
</dbReference>
<dbReference type="SMART" id="SM00530">
    <property type="entry name" value="HTH_XRE"/>
    <property type="match status" value="1"/>
</dbReference>
<dbReference type="PROSITE" id="PS50943">
    <property type="entry name" value="HTH_CROC1"/>
    <property type="match status" value="1"/>
</dbReference>
<dbReference type="Pfam" id="PF01381">
    <property type="entry name" value="HTH_3"/>
    <property type="match status" value="1"/>
</dbReference>
<dbReference type="InterPro" id="IPR050077">
    <property type="entry name" value="LexA_repressor"/>
</dbReference>
<dbReference type="EMBL" id="CALYLO010000016">
    <property type="protein sequence ID" value="CAH8249438.1"/>
    <property type="molecule type" value="Genomic_DNA"/>
</dbReference>
<name>A0ABM9GBG1_9BACL</name>
<feature type="domain" description="HTH cro/C1-type" evidence="1">
    <location>
        <begin position="10"/>
        <end position="66"/>
    </location>
</feature>
<dbReference type="InterPro" id="IPR001387">
    <property type="entry name" value="Cro/C1-type_HTH"/>
</dbReference>
<evidence type="ECO:0000313" key="2">
    <source>
        <dbReference type="EMBL" id="CAH8249438.1"/>
    </source>
</evidence>
<keyword evidence="3" id="KW-1185">Reference proteome</keyword>
<protein>
    <submittedName>
        <fullName evidence="2">Helix-turn-helix domain-containing protein</fullName>
    </submittedName>
</protein>
<dbReference type="Proteomes" id="UP001154322">
    <property type="component" value="Unassembled WGS sequence"/>
</dbReference>
<dbReference type="SUPFAM" id="SSF47413">
    <property type="entry name" value="lambda repressor-like DNA-binding domains"/>
    <property type="match status" value="1"/>
</dbReference>
<evidence type="ECO:0000259" key="1">
    <source>
        <dbReference type="PROSITE" id="PS50943"/>
    </source>
</evidence>
<dbReference type="Gene3D" id="1.10.260.40">
    <property type="entry name" value="lambda repressor-like DNA-binding domains"/>
    <property type="match status" value="1"/>
</dbReference>
<evidence type="ECO:0000313" key="3">
    <source>
        <dbReference type="Proteomes" id="UP001154322"/>
    </source>
</evidence>
<dbReference type="PANTHER" id="PTHR33516:SF2">
    <property type="entry name" value="LEXA REPRESSOR-RELATED"/>
    <property type="match status" value="1"/>
</dbReference>
<dbReference type="Gene3D" id="2.10.109.10">
    <property type="entry name" value="Umud Fragment, subunit A"/>
    <property type="match status" value="1"/>
</dbReference>
<dbReference type="InterPro" id="IPR010982">
    <property type="entry name" value="Lambda_DNA-bd_dom_sf"/>
</dbReference>
<dbReference type="InterPro" id="IPR039418">
    <property type="entry name" value="LexA-like"/>
</dbReference>
<proteinExistence type="predicted"/>
<dbReference type="Pfam" id="PF00717">
    <property type="entry name" value="Peptidase_S24"/>
    <property type="match status" value="1"/>
</dbReference>